<reference evidence="1 2" key="1">
    <citation type="submission" date="2022-04" db="EMBL/GenBank/DDBJ databases">
        <title>Human microbiome associated bacterial genomes.</title>
        <authorList>
            <person name="Sandstrom S."/>
            <person name="Salamzade R."/>
            <person name="Kalan L.R."/>
        </authorList>
    </citation>
    <scope>NUCLEOTIDE SEQUENCE [LARGE SCALE GENOMIC DNA]</scope>
    <source>
        <strain evidence="2">p3-SID1799</strain>
    </source>
</reference>
<comment type="caution">
    <text evidence="1">The sequence shown here is derived from an EMBL/GenBank/DDBJ whole genome shotgun (WGS) entry which is preliminary data.</text>
</comment>
<evidence type="ECO:0000313" key="2">
    <source>
        <dbReference type="Proteomes" id="UP001525379"/>
    </source>
</evidence>
<dbReference type="RefSeq" id="WP_260104315.1">
    <property type="nucleotide sequence ID" value="NZ_JALXSQ010000024.1"/>
</dbReference>
<dbReference type="CDD" id="cd11586">
    <property type="entry name" value="VbhA_like"/>
    <property type="match status" value="1"/>
</dbReference>
<sequence length="77" mass="8573">MTQTTTGRRTFAGSELEDALAHIEKGQQLAGHFPDAEDLDRARRILEGKLTPEEAREETRASVARMIAESREHVAGR</sequence>
<protein>
    <submittedName>
        <fullName evidence="1">Antitoxin VbhA family protein</fullName>
    </submittedName>
</protein>
<dbReference type="Proteomes" id="UP001525379">
    <property type="component" value="Unassembled WGS sequence"/>
</dbReference>
<organism evidence="1 2">
    <name type="scientific">Pseudoclavibacter albus</name>
    <dbReference type="NCBI Taxonomy" id="272241"/>
    <lineage>
        <taxon>Bacteria</taxon>
        <taxon>Bacillati</taxon>
        <taxon>Actinomycetota</taxon>
        <taxon>Actinomycetes</taxon>
        <taxon>Micrococcales</taxon>
        <taxon>Microbacteriaceae</taxon>
        <taxon>Pseudoclavibacter</taxon>
    </lineage>
</organism>
<accession>A0ABT2HXJ8</accession>
<keyword evidence="2" id="KW-1185">Reference proteome</keyword>
<name>A0ABT2HXJ8_9MICO</name>
<dbReference type="EMBL" id="JALXSQ010000024">
    <property type="protein sequence ID" value="MCT2043043.1"/>
    <property type="molecule type" value="Genomic_DNA"/>
</dbReference>
<gene>
    <name evidence="1" type="ORF">M3D15_06820</name>
</gene>
<proteinExistence type="predicted"/>
<evidence type="ECO:0000313" key="1">
    <source>
        <dbReference type="EMBL" id="MCT2043043.1"/>
    </source>
</evidence>
<dbReference type="InterPro" id="IPR033788">
    <property type="entry name" value="VbhA-like"/>
</dbReference>